<dbReference type="CDD" id="cd02440">
    <property type="entry name" value="AdoMet_MTases"/>
    <property type="match status" value="1"/>
</dbReference>
<feature type="domain" description="Methyltransferase" evidence="3">
    <location>
        <begin position="49"/>
        <end position="138"/>
    </location>
</feature>
<dbReference type="InterPro" id="IPR041698">
    <property type="entry name" value="Methyltransf_25"/>
</dbReference>
<dbReference type="GO" id="GO:0008168">
    <property type="term" value="F:methyltransferase activity"/>
    <property type="evidence" value="ECO:0007669"/>
    <property type="project" value="UniProtKB-KW"/>
</dbReference>
<proteinExistence type="predicted"/>
<dbReference type="PANTHER" id="PTHR44942">
    <property type="entry name" value="METHYLTRANSF_11 DOMAIN-CONTAINING PROTEIN"/>
    <property type="match status" value="1"/>
</dbReference>
<dbReference type="SUPFAM" id="SSF53335">
    <property type="entry name" value="S-adenosyl-L-methionine-dependent methyltransferases"/>
    <property type="match status" value="1"/>
</dbReference>
<dbReference type="GO" id="GO:0032259">
    <property type="term" value="P:methylation"/>
    <property type="evidence" value="ECO:0007669"/>
    <property type="project" value="UniProtKB-KW"/>
</dbReference>
<name>A0A927QZ23_9ACTN</name>
<organism evidence="4 5">
    <name type="scientific">Plantactinospora soyae</name>
    <dbReference type="NCBI Taxonomy" id="1544732"/>
    <lineage>
        <taxon>Bacteria</taxon>
        <taxon>Bacillati</taxon>
        <taxon>Actinomycetota</taxon>
        <taxon>Actinomycetes</taxon>
        <taxon>Micromonosporales</taxon>
        <taxon>Micromonosporaceae</taxon>
        <taxon>Plantactinospora</taxon>
    </lineage>
</organism>
<evidence type="ECO:0000313" key="5">
    <source>
        <dbReference type="Proteomes" id="UP000649753"/>
    </source>
</evidence>
<dbReference type="EMBL" id="JADBEB010000001">
    <property type="protein sequence ID" value="MBE1488537.1"/>
    <property type="molecule type" value="Genomic_DNA"/>
</dbReference>
<evidence type="ECO:0000313" key="4">
    <source>
        <dbReference type="EMBL" id="MBE1488537.1"/>
    </source>
</evidence>
<dbReference type="InterPro" id="IPR029063">
    <property type="entry name" value="SAM-dependent_MTases_sf"/>
</dbReference>
<dbReference type="RefSeq" id="WP_192768181.1">
    <property type="nucleotide sequence ID" value="NZ_JADBEB010000001.1"/>
</dbReference>
<evidence type="ECO:0000256" key="1">
    <source>
        <dbReference type="ARBA" id="ARBA00022603"/>
    </source>
</evidence>
<keyword evidence="1 4" id="KW-0489">Methyltransferase</keyword>
<comment type="caution">
    <text evidence="4">The sequence shown here is derived from an EMBL/GenBank/DDBJ whole genome shotgun (WGS) entry which is preliminary data.</text>
</comment>
<dbReference type="PANTHER" id="PTHR44942:SF4">
    <property type="entry name" value="METHYLTRANSFERASE TYPE 11 DOMAIN-CONTAINING PROTEIN"/>
    <property type="match status" value="1"/>
</dbReference>
<dbReference type="Proteomes" id="UP000649753">
    <property type="component" value="Unassembled WGS sequence"/>
</dbReference>
<gene>
    <name evidence="4" type="ORF">H4W31_004175</name>
</gene>
<dbReference type="Gene3D" id="3.40.50.150">
    <property type="entry name" value="Vaccinia Virus protein VP39"/>
    <property type="match status" value="1"/>
</dbReference>
<accession>A0A927QZ23</accession>
<keyword evidence="2" id="KW-0808">Transferase</keyword>
<reference evidence="4" key="1">
    <citation type="submission" date="2020-10" db="EMBL/GenBank/DDBJ databases">
        <title>Sequencing the genomes of 1000 actinobacteria strains.</title>
        <authorList>
            <person name="Klenk H.-P."/>
        </authorList>
    </citation>
    <scope>NUCLEOTIDE SEQUENCE</scope>
    <source>
        <strain evidence="4">DSM 46832</strain>
    </source>
</reference>
<sequence length="279" mass="30631">MTDRAAFQWDETLYAGSARYYATGRMPYPGEIAELLRTELSLDGRGRLLDVGCGPGSLTLPLAPLFDSVVGVDADPDMLRQAARAAERAGIENVRWHHLRAEELPAGLGTFRVVTFAQSFHWFDRPQVAAAVRPMLASGGAWVHVGATTHRGAPGDDPLPYPRPPHDEVEALVARYLGPVRRAGRSLLPDGTPGGEEEVMRSAGYRGPRRFEVAGGVLRERAEDEVVAGVFSLSYAAPHLFAERRPEFERDLRALLRAVSPTGRFAERTRAVELVVWQP</sequence>
<evidence type="ECO:0000259" key="3">
    <source>
        <dbReference type="Pfam" id="PF13649"/>
    </source>
</evidence>
<protein>
    <submittedName>
        <fullName evidence="4">SAM-dependent methyltransferase</fullName>
    </submittedName>
</protein>
<dbReference type="Pfam" id="PF13649">
    <property type="entry name" value="Methyltransf_25"/>
    <property type="match status" value="1"/>
</dbReference>
<keyword evidence="5" id="KW-1185">Reference proteome</keyword>
<dbReference type="AlphaFoldDB" id="A0A927QZ23"/>
<evidence type="ECO:0000256" key="2">
    <source>
        <dbReference type="ARBA" id="ARBA00022679"/>
    </source>
</evidence>
<dbReference type="InterPro" id="IPR051052">
    <property type="entry name" value="Diverse_substrate_MTase"/>
</dbReference>